<dbReference type="SUPFAM" id="SSF46785">
    <property type="entry name" value="Winged helix' DNA-binding domain"/>
    <property type="match status" value="1"/>
</dbReference>
<dbReference type="CDD" id="cd00090">
    <property type="entry name" value="HTH_ARSR"/>
    <property type="match status" value="1"/>
</dbReference>
<dbReference type="Gene3D" id="1.10.10.10">
    <property type="entry name" value="Winged helix-like DNA-binding domain superfamily/Winged helix DNA-binding domain"/>
    <property type="match status" value="1"/>
</dbReference>
<dbReference type="InterPro" id="IPR036388">
    <property type="entry name" value="WH-like_DNA-bd_sf"/>
</dbReference>
<dbReference type="AlphaFoldDB" id="A0A3B0XAP1"/>
<reference evidence="1" key="1">
    <citation type="submission" date="2018-06" db="EMBL/GenBank/DDBJ databases">
        <authorList>
            <person name="Zhirakovskaya E."/>
        </authorList>
    </citation>
    <scope>NUCLEOTIDE SEQUENCE</scope>
</reference>
<accession>A0A3B0XAP1</accession>
<gene>
    <name evidence="1" type="ORF">MNBD_GAMMA11-2299</name>
</gene>
<dbReference type="InterPro" id="IPR011991">
    <property type="entry name" value="ArsR-like_HTH"/>
</dbReference>
<dbReference type="Pfam" id="PF25212">
    <property type="entry name" value="HVO_A0114"/>
    <property type="match status" value="1"/>
</dbReference>
<evidence type="ECO:0000313" key="1">
    <source>
        <dbReference type="EMBL" id="VAW61660.1"/>
    </source>
</evidence>
<name>A0A3B0XAP1_9ZZZZ</name>
<sequence>MIIKIGIMQSEAFQQYMIDIAAGKIRPQSDSPKIWFSSMDSLGKVLSDKNRLLLKMIADEKPETIQELADISGRKPSNLSRTLKTFEHYGFVELVKNARAKKPIAKATEFNIQTYA</sequence>
<organism evidence="1">
    <name type="scientific">hydrothermal vent metagenome</name>
    <dbReference type="NCBI Taxonomy" id="652676"/>
    <lineage>
        <taxon>unclassified sequences</taxon>
        <taxon>metagenomes</taxon>
        <taxon>ecological metagenomes</taxon>
    </lineage>
</organism>
<dbReference type="EMBL" id="UOFG01000152">
    <property type="protein sequence ID" value="VAW61660.1"/>
    <property type="molecule type" value="Genomic_DNA"/>
</dbReference>
<proteinExistence type="predicted"/>
<dbReference type="InterPro" id="IPR036390">
    <property type="entry name" value="WH_DNA-bd_sf"/>
</dbReference>
<protein>
    <submittedName>
        <fullName evidence="1">Uncharacterized protein</fullName>
    </submittedName>
</protein>